<evidence type="ECO:0000313" key="2">
    <source>
        <dbReference type="Proteomes" id="UP000799779"/>
    </source>
</evidence>
<protein>
    <submittedName>
        <fullName evidence="1">Uncharacterized protein</fullName>
    </submittedName>
</protein>
<dbReference type="OrthoDB" id="3789336at2759"/>
<name>A0A6A5VUW9_9PLEO</name>
<organism evidence="1 2">
    <name type="scientific">Amniculicola lignicola CBS 123094</name>
    <dbReference type="NCBI Taxonomy" id="1392246"/>
    <lineage>
        <taxon>Eukaryota</taxon>
        <taxon>Fungi</taxon>
        <taxon>Dikarya</taxon>
        <taxon>Ascomycota</taxon>
        <taxon>Pezizomycotina</taxon>
        <taxon>Dothideomycetes</taxon>
        <taxon>Pleosporomycetidae</taxon>
        <taxon>Pleosporales</taxon>
        <taxon>Amniculicolaceae</taxon>
        <taxon>Amniculicola</taxon>
    </lineage>
</organism>
<dbReference type="EMBL" id="ML977801">
    <property type="protein sequence ID" value="KAF1992774.1"/>
    <property type="molecule type" value="Genomic_DNA"/>
</dbReference>
<dbReference type="Proteomes" id="UP000799779">
    <property type="component" value="Unassembled WGS sequence"/>
</dbReference>
<dbReference type="AlphaFoldDB" id="A0A6A5VUW9"/>
<evidence type="ECO:0000313" key="1">
    <source>
        <dbReference type="EMBL" id="KAF1992774.1"/>
    </source>
</evidence>
<sequence length="143" mass="16198">MQSILRSRYQSLSLADAVGKILHATETIMLRESVKPHERERIKEALGVLLPHEARTMPTNKKQVDYERLLQKLYDAGGPQLVVVCVVGLGRSVILSLREQVKLHLPGEIKKHEETWNTPLLLSLAQDCWIEGNTTRLPTNRKG</sequence>
<proteinExistence type="predicted"/>
<keyword evidence="2" id="KW-1185">Reference proteome</keyword>
<reference evidence="1" key="1">
    <citation type="journal article" date="2020" name="Stud. Mycol.">
        <title>101 Dothideomycetes genomes: a test case for predicting lifestyles and emergence of pathogens.</title>
        <authorList>
            <person name="Haridas S."/>
            <person name="Albert R."/>
            <person name="Binder M."/>
            <person name="Bloem J."/>
            <person name="Labutti K."/>
            <person name="Salamov A."/>
            <person name="Andreopoulos B."/>
            <person name="Baker S."/>
            <person name="Barry K."/>
            <person name="Bills G."/>
            <person name="Bluhm B."/>
            <person name="Cannon C."/>
            <person name="Castanera R."/>
            <person name="Culley D."/>
            <person name="Daum C."/>
            <person name="Ezra D."/>
            <person name="Gonzalez J."/>
            <person name="Henrissat B."/>
            <person name="Kuo A."/>
            <person name="Liang C."/>
            <person name="Lipzen A."/>
            <person name="Lutzoni F."/>
            <person name="Magnuson J."/>
            <person name="Mondo S."/>
            <person name="Nolan M."/>
            <person name="Ohm R."/>
            <person name="Pangilinan J."/>
            <person name="Park H.-J."/>
            <person name="Ramirez L."/>
            <person name="Alfaro M."/>
            <person name="Sun H."/>
            <person name="Tritt A."/>
            <person name="Yoshinaga Y."/>
            <person name="Zwiers L.-H."/>
            <person name="Turgeon B."/>
            <person name="Goodwin S."/>
            <person name="Spatafora J."/>
            <person name="Crous P."/>
            <person name="Grigoriev I."/>
        </authorList>
    </citation>
    <scope>NUCLEOTIDE SEQUENCE</scope>
    <source>
        <strain evidence="1">CBS 123094</strain>
    </source>
</reference>
<accession>A0A6A5VUW9</accession>
<gene>
    <name evidence="1" type="ORF">P154DRAFT_452035</name>
</gene>